<dbReference type="PANTHER" id="PTHR30157">
    <property type="entry name" value="FERRIC REDUCTASE, NADPH-DEPENDENT"/>
    <property type="match status" value="1"/>
</dbReference>
<dbReference type="Gene3D" id="3.40.50.80">
    <property type="entry name" value="Nucleotide-binding domain of ferredoxin-NADP reductase (FNR) module"/>
    <property type="match status" value="1"/>
</dbReference>
<dbReference type="PANTHER" id="PTHR30157:SF0">
    <property type="entry name" value="NADPH-DEPENDENT FERRIC-CHELATE REDUCTASE"/>
    <property type="match status" value="1"/>
</dbReference>
<dbReference type="CDD" id="cd06193">
    <property type="entry name" value="siderophore_interacting"/>
    <property type="match status" value="1"/>
</dbReference>
<dbReference type="InterPro" id="IPR039261">
    <property type="entry name" value="FNR_nucleotide-bd"/>
</dbReference>
<dbReference type="Pfam" id="PF04954">
    <property type="entry name" value="SIP"/>
    <property type="match status" value="1"/>
</dbReference>
<name>A0ABW6QEB9_9ACTN</name>
<dbReference type="EMBL" id="JBHVZQ010000038">
    <property type="protein sequence ID" value="MFF1277565.1"/>
    <property type="molecule type" value="Genomic_DNA"/>
</dbReference>
<dbReference type="SUPFAM" id="SSF63380">
    <property type="entry name" value="Riboflavin synthase domain-like"/>
    <property type="match status" value="1"/>
</dbReference>
<dbReference type="InterPro" id="IPR007037">
    <property type="entry name" value="SIP_rossman_dom"/>
</dbReference>
<evidence type="ECO:0000313" key="3">
    <source>
        <dbReference type="Proteomes" id="UP001601627"/>
    </source>
</evidence>
<dbReference type="Pfam" id="PF08021">
    <property type="entry name" value="FAD_binding_9"/>
    <property type="match status" value="1"/>
</dbReference>
<accession>A0ABW6QEB9</accession>
<evidence type="ECO:0000259" key="1">
    <source>
        <dbReference type="PROSITE" id="PS51384"/>
    </source>
</evidence>
<organism evidence="2 3">
    <name type="scientific">Streptomyces marokkonensis</name>
    <dbReference type="NCBI Taxonomy" id="324855"/>
    <lineage>
        <taxon>Bacteria</taxon>
        <taxon>Bacillati</taxon>
        <taxon>Actinomycetota</taxon>
        <taxon>Actinomycetes</taxon>
        <taxon>Kitasatosporales</taxon>
        <taxon>Streptomycetaceae</taxon>
        <taxon>Streptomyces</taxon>
    </lineage>
</organism>
<gene>
    <name evidence="2" type="ORF">ACFVZC_29840</name>
</gene>
<dbReference type="InterPro" id="IPR017938">
    <property type="entry name" value="Riboflavin_synthase-like_b-brl"/>
</dbReference>
<proteinExistence type="predicted"/>
<keyword evidence="3" id="KW-1185">Reference proteome</keyword>
<evidence type="ECO:0000313" key="2">
    <source>
        <dbReference type="EMBL" id="MFF1277565.1"/>
    </source>
</evidence>
<dbReference type="PROSITE" id="PS51384">
    <property type="entry name" value="FAD_FR"/>
    <property type="match status" value="1"/>
</dbReference>
<protein>
    <submittedName>
        <fullName evidence="2">Siderophore-interacting protein</fullName>
    </submittedName>
</protein>
<sequence>MIPRVRRPSSRTMITLEVRGRTLLTPNFAQVTLGGPALKDLVLVGHDQSVRLFFPRTGQNALRMPTLSSEAWMAQMMMTPKSARPWVRNLTIRRSRPADDEIDIEFALHDDSPMSTWARGVRPGDPAGVFDMGYAYLPPAETDWQLLVADESAVPAVLAILDHAPSTLTAEIFLEVPTAADIRSSEITAREEVRVHWISRDDLEVRPGTLVLDAVRTAELPPGRFYTWAAGEHRLPTTLRRHLVAELNAAKSDIGFAGYWRQGWSSPG</sequence>
<dbReference type="InterPro" id="IPR017927">
    <property type="entry name" value="FAD-bd_FR_type"/>
</dbReference>
<feature type="domain" description="FAD-binding FR-type" evidence="1">
    <location>
        <begin position="11"/>
        <end position="139"/>
    </location>
</feature>
<comment type="caution">
    <text evidence="2">The sequence shown here is derived from an EMBL/GenBank/DDBJ whole genome shotgun (WGS) entry which is preliminary data.</text>
</comment>
<dbReference type="InterPro" id="IPR013113">
    <property type="entry name" value="SIP_FAD-bd"/>
</dbReference>
<dbReference type="RefSeq" id="WP_388239484.1">
    <property type="nucleotide sequence ID" value="NZ_JBHVZQ010000038.1"/>
</dbReference>
<dbReference type="Gene3D" id="2.40.30.10">
    <property type="entry name" value="Translation factors"/>
    <property type="match status" value="1"/>
</dbReference>
<dbReference type="Proteomes" id="UP001601627">
    <property type="component" value="Unassembled WGS sequence"/>
</dbReference>
<reference evidence="2 3" key="1">
    <citation type="submission" date="2024-09" db="EMBL/GenBank/DDBJ databases">
        <title>The Natural Products Discovery Center: Release of the First 8490 Sequenced Strains for Exploring Actinobacteria Biosynthetic Diversity.</title>
        <authorList>
            <person name="Kalkreuter E."/>
            <person name="Kautsar S.A."/>
            <person name="Yang D."/>
            <person name="Bader C.D."/>
            <person name="Teijaro C.N."/>
            <person name="Fluegel L."/>
            <person name="Davis C.M."/>
            <person name="Simpson J.R."/>
            <person name="Lauterbach L."/>
            <person name="Steele A.D."/>
            <person name="Gui C."/>
            <person name="Meng S."/>
            <person name="Li G."/>
            <person name="Viehrig K."/>
            <person name="Ye F."/>
            <person name="Su P."/>
            <person name="Kiefer A.F."/>
            <person name="Nichols A."/>
            <person name="Cepeda A.J."/>
            <person name="Yan W."/>
            <person name="Fan B."/>
            <person name="Jiang Y."/>
            <person name="Adhikari A."/>
            <person name="Zheng C.-J."/>
            <person name="Schuster L."/>
            <person name="Cowan T.M."/>
            <person name="Smanski M.J."/>
            <person name="Chevrette M.G."/>
            <person name="De Carvalho L.P.S."/>
            <person name="Shen B."/>
        </authorList>
    </citation>
    <scope>NUCLEOTIDE SEQUENCE [LARGE SCALE GENOMIC DNA]</scope>
    <source>
        <strain evidence="2 3">NPDC058328</strain>
    </source>
</reference>
<dbReference type="InterPro" id="IPR039374">
    <property type="entry name" value="SIP_fam"/>
</dbReference>